<dbReference type="Proteomes" id="UP000288805">
    <property type="component" value="Unassembled WGS sequence"/>
</dbReference>
<dbReference type="AlphaFoldDB" id="A0A438IK06"/>
<reference evidence="1 2" key="1">
    <citation type="journal article" date="2018" name="PLoS Genet.">
        <title>Population sequencing reveals clonal diversity and ancestral inbreeding in the grapevine cultivar Chardonnay.</title>
        <authorList>
            <person name="Roach M.J."/>
            <person name="Johnson D.L."/>
            <person name="Bohlmann J."/>
            <person name="van Vuuren H.J."/>
            <person name="Jones S.J."/>
            <person name="Pretorius I.S."/>
            <person name="Schmidt S.A."/>
            <person name="Borneman A.R."/>
        </authorList>
    </citation>
    <scope>NUCLEOTIDE SEQUENCE [LARGE SCALE GENOMIC DNA]</scope>
    <source>
        <strain evidence="2">cv. Chardonnay</strain>
        <tissue evidence="1">Leaf</tissue>
    </source>
</reference>
<dbReference type="EMBL" id="QGNW01000104">
    <property type="protein sequence ID" value="RVW97023.1"/>
    <property type="molecule type" value="Genomic_DNA"/>
</dbReference>
<proteinExistence type="predicted"/>
<gene>
    <name evidence="1" type="ORF">CK203_032401</name>
</gene>
<name>A0A438IK06_VITVI</name>
<comment type="caution">
    <text evidence="1">The sequence shown here is derived from an EMBL/GenBank/DDBJ whole genome shotgun (WGS) entry which is preliminary data.</text>
</comment>
<evidence type="ECO:0000313" key="1">
    <source>
        <dbReference type="EMBL" id="RVW97023.1"/>
    </source>
</evidence>
<protein>
    <submittedName>
        <fullName evidence="1">Uncharacterized protein</fullName>
    </submittedName>
</protein>
<sequence>MPARSPYFTEVELPMTNMKDFSLLTKQVVADVCNLMRQRVLLFKRLEIVEAMKAFLAQQMDESE</sequence>
<evidence type="ECO:0000313" key="2">
    <source>
        <dbReference type="Proteomes" id="UP000288805"/>
    </source>
</evidence>
<organism evidence="1 2">
    <name type="scientific">Vitis vinifera</name>
    <name type="common">Grape</name>
    <dbReference type="NCBI Taxonomy" id="29760"/>
    <lineage>
        <taxon>Eukaryota</taxon>
        <taxon>Viridiplantae</taxon>
        <taxon>Streptophyta</taxon>
        <taxon>Embryophyta</taxon>
        <taxon>Tracheophyta</taxon>
        <taxon>Spermatophyta</taxon>
        <taxon>Magnoliopsida</taxon>
        <taxon>eudicotyledons</taxon>
        <taxon>Gunneridae</taxon>
        <taxon>Pentapetalae</taxon>
        <taxon>rosids</taxon>
        <taxon>Vitales</taxon>
        <taxon>Vitaceae</taxon>
        <taxon>Viteae</taxon>
        <taxon>Vitis</taxon>
    </lineage>
</organism>
<accession>A0A438IK06</accession>